<accession>A0ABR7SQQ4</accession>
<dbReference type="EMBL" id="JACTVJ010000018">
    <property type="protein sequence ID" value="MBC9717224.1"/>
    <property type="molecule type" value="Genomic_DNA"/>
</dbReference>
<evidence type="ECO:0000313" key="5">
    <source>
        <dbReference type="Proteomes" id="UP000642284"/>
    </source>
</evidence>
<dbReference type="InterPro" id="IPR010982">
    <property type="entry name" value="Lambda_DNA-bd_dom_sf"/>
</dbReference>
<evidence type="ECO:0000256" key="1">
    <source>
        <dbReference type="SAM" id="MobiDB-lite"/>
    </source>
</evidence>
<protein>
    <submittedName>
        <fullName evidence="4">Helix-turn-helix domain-containing protein</fullName>
    </submittedName>
</protein>
<organism evidence="4 5">
    <name type="scientific">Streptomyces polyasparticus</name>
    <dbReference type="NCBI Taxonomy" id="2767826"/>
    <lineage>
        <taxon>Bacteria</taxon>
        <taxon>Bacillati</taxon>
        <taxon>Actinomycetota</taxon>
        <taxon>Actinomycetes</taxon>
        <taxon>Kitasatosporales</taxon>
        <taxon>Streptomycetaceae</taxon>
        <taxon>Streptomyces</taxon>
    </lineage>
</organism>
<sequence>MGSWQPLPEAYPAEVVHFIEQLRLLKDRTGMSLVALGARTAYSKSSWQRYLNGQQPPPRKAVLALCRVAGLDAAEAARFGARWELALRAWPRPDAVRPRLADAVRSDGARPDAVRGDAGAASALGERDDYDSDDPDTLPWWIPLDEPGPERAPSWRVLTYGAAAALVILLAALLFLLT</sequence>
<evidence type="ECO:0000256" key="2">
    <source>
        <dbReference type="SAM" id="Phobius"/>
    </source>
</evidence>
<feature type="region of interest" description="Disordered" evidence="1">
    <location>
        <begin position="107"/>
        <end position="133"/>
    </location>
</feature>
<evidence type="ECO:0000313" key="4">
    <source>
        <dbReference type="EMBL" id="MBC9717224.1"/>
    </source>
</evidence>
<dbReference type="RefSeq" id="WP_187817657.1">
    <property type="nucleotide sequence ID" value="NZ_JACTVJ010000018.1"/>
</dbReference>
<evidence type="ECO:0000259" key="3">
    <source>
        <dbReference type="SMART" id="SM00530"/>
    </source>
</evidence>
<keyword evidence="5" id="KW-1185">Reference proteome</keyword>
<keyword evidence="2" id="KW-0472">Membrane</keyword>
<keyword evidence="2" id="KW-0812">Transmembrane</keyword>
<dbReference type="Pfam" id="PF13560">
    <property type="entry name" value="HTH_31"/>
    <property type="match status" value="1"/>
</dbReference>
<keyword evidence="2" id="KW-1133">Transmembrane helix</keyword>
<dbReference type="SUPFAM" id="SSF47413">
    <property type="entry name" value="lambda repressor-like DNA-binding domains"/>
    <property type="match status" value="1"/>
</dbReference>
<feature type="domain" description="HTH cro/C1-type" evidence="3">
    <location>
        <begin position="18"/>
        <end position="76"/>
    </location>
</feature>
<proteinExistence type="predicted"/>
<comment type="caution">
    <text evidence="4">The sequence shown here is derived from an EMBL/GenBank/DDBJ whole genome shotgun (WGS) entry which is preliminary data.</text>
</comment>
<name>A0ABR7SQQ4_9ACTN</name>
<dbReference type="InterPro" id="IPR001387">
    <property type="entry name" value="Cro/C1-type_HTH"/>
</dbReference>
<feature type="transmembrane region" description="Helical" evidence="2">
    <location>
        <begin position="157"/>
        <end position="177"/>
    </location>
</feature>
<dbReference type="SMART" id="SM00530">
    <property type="entry name" value="HTH_XRE"/>
    <property type="match status" value="1"/>
</dbReference>
<reference evidence="4 5" key="1">
    <citation type="submission" date="2020-08" db="EMBL/GenBank/DDBJ databases">
        <title>Genemic of Streptomyces polyaspartic.</title>
        <authorList>
            <person name="Liu W."/>
        </authorList>
    </citation>
    <scope>NUCLEOTIDE SEQUENCE [LARGE SCALE GENOMIC DNA]</scope>
    <source>
        <strain evidence="4 5">TRM66268-LWL</strain>
    </source>
</reference>
<dbReference type="Gene3D" id="1.10.260.40">
    <property type="entry name" value="lambda repressor-like DNA-binding domains"/>
    <property type="match status" value="1"/>
</dbReference>
<gene>
    <name evidence="4" type="ORF">H9Y04_32320</name>
</gene>
<dbReference type="Proteomes" id="UP000642284">
    <property type="component" value="Unassembled WGS sequence"/>
</dbReference>